<evidence type="ECO:0000256" key="6">
    <source>
        <dbReference type="ARBA" id="ARBA00023136"/>
    </source>
</evidence>
<feature type="transmembrane region" description="Helical" evidence="10">
    <location>
        <begin position="884"/>
        <end position="911"/>
    </location>
</feature>
<feature type="domain" description="G-protein coupled receptors family 1 profile" evidence="11">
    <location>
        <begin position="15"/>
        <end position="251"/>
    </location>
</feature>
<feature type="transmembrane region" description="Helical" evidence="10">
    <location>
        <begin position="714"/>
        <end position="738"/>
    </location>
</feature>
<protein>
    <recommendedName>
        <fullName evidence="11">G-protein coupled receptors family 1 profile domain-containing protein</fullName>
    </recommendedName>
</protein>
<keyword evidence="3 9" id="KW-0812">Transmembrane</keyword>
<dbReference type="PROSITE" id="PS00237">
    <property type="entry name" value="G_PROTEIN_RECEP_F1_1"/>
    <property type="match status" value="2"/>
</dbReference>
<dbReference type="InterPro" id="IPR050569">
    <property type="entry name" value="TAAR"/>
</dbReference>
<comment type="subcellular location">
    <subcellularLocation>
        <location evidence="1">Cell membrane</location>
        <topology evidence="1">Multi-pass membrane protein</topology>
    </subcellularLocation>
</comment>
<evidence type="ECO:0000259" key="11">
    <source>
        <dbReference type="PROSITE" id="PS50262"/>
    </source>
</evidence>
<feature type="transmembrane region" description="Helical" evidence="10">
    <location>
        <begin position="384"/>
        <end position="404"/>
    </location>
</feature>
<evidence type="ECO:0000256" key="5">
    <source>
        <dbReference type="ARBA" id="ARBA00023040"/>
    </source>
</evidence>
<dbReference type="SUPFAM" id="SSF81321">
    <property type="entry name" value="Family A G protein-coupled receptor-like"/>
    <property type="match status" value="4"/>
</dbReference>
<feature type="transmembrane region" description="Helical" evidence="10">
    <location>
        <begin position="35"/>
        <end position="54"/>
    </location>
</feature>
<sequence>MVAIVCIASPAAVILNILVIAGVRSRKELQKHSNILLSSMAAADILVGAINMPLSATVDFVISRQVFNDHICTVDLVNVYLMYTLTACTLYHLTFIAWERYQAIRNCYENKAKLTRSHPKKLAITAWFLAAFTQVSGILLTALSIKHDFIVVAIAAFFALILIAYFYIVVYREARKAKQIITQVTVMVKTKLENAVAITCALVSTAVVLSFVPLVTVGLMGELYPGLRKSSVSRSAETLLQMNSIVNPLIYFYRNHRFRNIVLEILCIRKPHVAKSKMVRFRRLKSIEMENTSLQKNPNILLSSMAVADVLVGAINMPFSATVDFVISRQVFNDHICLVDLINVYLMYAFAACNLYHLILIAWERDQAIRNCYEYKVKMTRSRLQKLAITAWFLAALTPIPSIALKSPGIYYDIICDIVGFLMVILIAYFYIMVYRETRKRKRITKVTVLVKKKLENRVAMTCALTSAAVILSFVPAVTVGLLGDLYPRFRKSSVFRSAETLLQMNSIVNPLIYCYRNRRFRNIILEIFYTQATMNFSSDNRLVFSCPYYPTFLWDLTDKVFPWIMVVIVSIASPAAVILNILVIAAVRSRKELQKNPNILLSSMAVADILVGAINMPLSATVDFVISRQVFDDRICLVDLLNVYLMHALTTCTLYHLILIAWERNQAIRNCYEHKVKMTRSRLKKLAITAWFLAALTPIPGIVVTAQGINYDFIIEAICAFFLLILICLIPYFYLMVYRETRKSRMITQVTVLVKTKLENRVAMTCALASAAVIPSVVPIVTVGLLGDLYPGFRKSSVFRSAETLLQMNSIVNALIYFYRNSRFRSIILEILGIRKPPAAKSKVDPMQYGVHTQATMNLSSESRLAFSCPQYPSFVWDLTDKVFPWIMVAIVSIAAPAAVILNILAIAAVRSRKELQKNPNILLSSMAVADVLVGAINMPLSATVDFVISRQVFKDHICLVDLINVYLMYALAACTLYHLILIAWERYQAIRNCYEHKVKMTSSRLKKLAMTAWFLAALAPIPSIALKAPGIYYDIICYIVEFLMLILIAYFYIMVYRETRKRKLITKVTVLVKTKLENRVAMTCALTSAAVILSFVPTVTVKLLGDLYPGFRKSSVFRSAETLLQMNSIVNPLIYCYRNRRFRNIILEILCIRKPQETKPTVLPMQYVRSKDLSSMGGTQKQPNAYSGRLFSRSESCELANVTVFSGAMKKRSVSAPSLIRSHSNSFESPGPQNNPSSILTVVATVHPQ</sequence>
<dbReference type="CDD" id="cd00637">
    <property type="entry name" value="7tm_classA_rhodopsin-like"/>
    <property type="match status" value="4"/>
</dbReference>
<feature type="transmembrane region" description="Helical" evidence="10">
    <location>
        <begin position="1078"/>
        <end position="1098"/>
    </location>
</feature>
<feature type="transmembrane region" description="Helical" evidence="10">
    <location>
        <begin position="763"/>
        <end position="787"/>
    </location>
</feature>
<evidence type="ECO:0000256" key="4">
    <source>
        <dbReference type="ARBA" id="ARBA00022989"/>
    </source>
</evidence>
<dbReference type="Gene3D" id="1.20.1070.10">
    <property type="entry name" value="Rhodopsin 7-helix transmembrane proteins"/>
    <property type="match status" value="4"/>
</dbReference>
<feature type="transmembrane region" description="Helical" evidence="10">
    <location>
        <begin position="684"/>
        <end position="708"/>
    </location>
</feature>
<name>A0ABN8NPA8_9CNID</name>
<dbReference type="EMBL" id="CALNXK010000026">
    <property type="protein sequence ID" value="CAH3113414.1"/>
    <property type="molecule type" value="Genomic_DNA"/>
</dbReference>
<feature type="non-terminal residue" evidence="12">
    <location>
        <position position="1251"/>
    </location>
</feature>
<feature type="transmembrane region" description="Helical" evidence="10">
    <location>
        <begin position="1033"/>
        <end position="1057"/>
    </location>
</feature>
<evidence type="ECO:0000313" key="12">
    <source>
        <dbReference type="EMBL" id="CAH3113414.1"/>
    </source>
</evidence>
<feature type="domain" description="G-protein coupled receptors family 1 profile" evidence="11">
    <location>
        <begin position="903"/>
        <end position="1137"/>
    </location>
</feature>
<feature type="transmembrane region" description="Helical" evidence="10">
    <location>
        <begin position="1007"/>
        <end position="1027"/>
    </location>
</feature>
<feature type="transmembrane region" description="Helical" evidence="10">
    <location>
        <begin position="964"/>
        <end position="986"/>
    </location>
</feature>
<keyword evidence="13" id="KW-1185">Reference proteome</keyword>
<keyword evidence="4 10" id="KW-1133">Transmembrane helix</keyword>
<feature type="transmembrane region" description="Helical" evidence="10">
    <location>
        <begin position="410"/>
        <end position="434"/>
    </location>
</feature>
<evidence type="ECO:0000256" key="3">
    <source>
        <dbReference type="ARBA" id="ARBA00022692"/>
    </source>
</evidence>
<evidence type="ECO:0000256" key="8">
    <source>
        <dbReference type="ARBA" id="ARBA00023224"/>
    </source>
</evidence>
<comment type="caution">
    <text evidence="12">The sequence shown here is derived from an EMBL/GenBank/DDBJ whole genome shotgun (WGS) entry which is preliminary data.</text>
</comment>
<accession>A0ABN8NPA8</accession>
<comment type="similarity">
    <text evidence="9">Belongs to the G-protein coupled receptor 1 family.</text>
</comment>
<feature type="domain" description="G-protein coupled receptors family 1 profile" evidence="11">
    <location>
        <begin position="259"/>
        <end position="514"/>
    </location>
</feature>
<feature type="transmembrane region" description="Helical" evidence="10">
    <location>
        <begin position="192"/>
        <end position="215"/>
    </location>
</feature>
<feature type="domain" description="G-protein coupled receptors family 1 profile" evidence="11">
    <location>
        <begin position="580"/>
        <end position="818"/>
    </location>
</feature>
<feature type="transmembrane region" description="Helical" evidence="10">
    <location>
        <begin position="6"/>
        <end position="23"/>
    </location>
</feature>
<keyword evidence="2" id="KW-1003">Cell membrane</keyword>
<evidence type="ECO:0000313" key="13">
    <source>
        <dbReference type="Proteomes" id="UP001159405"/>
    </source>
</evidence>
<evidence type="ECO:0000256" key="2">
    <source>
        <dbReference type="ARBA" id="ARBA00022475"/>
    </source>
</evidence>
<feature type="transmembrane region" description="Helical" evidence="10">
    <location>
        <begin position="149"/>
        <end position="171"/>
    </location>
</feature>
<feature type="transmembrane region" description="Helical" evidence="10">
    <location>
        <begin position="341"/>
        <end position="363"/>
    </location>
</feature>
<feature type="transmembrane region" description="Helical" evidence="10">
    <location>
        <begin position="122"/>
        <end position="143"/>
    </location>
</feature>
<dbReference type="Pfam" id="PF00001">
    <property type="entry name" value="7tm_1"/>
    <property type="match status" value="4"/>
</dbReference>
<gene>
    <name evidence="12" type="ORF">PLOB_00022085</name>
</gene>
<organism evidence="12 13">
    <name type="scientific">Porites lobata</name>
    <dbReference type="NCBI Taxonomy" id="104759"/>
    <lineage>
        <taxon>Eukaryota</taxon>
        <taxon>Metazoa</taxon>
        <taxon>Cnidaria</taxon>
        <taxon>Anthozoa</taxon>
        <taxon>Hexacorallia</taxon>
        <taxon>Scleractinia</taxon>
        <taxon>Fungiina</taxon>
        <taxon>Poritidae</taxon>
        <taxon>Porites</taxon>
    </lineage>
</organism>
<feature type="transmembrane region" description="Helical" evidence="10">
    <location>
        <begin position="923"/>
        <end position="944"/>
    </location>
</feature>
<evidence type="ECO:0000256" key="1">
    <source>
        <dbReference type="ARBA" id="ARBA00004651"/>
    </source>
</evidence>
<keyword evidence="6 10" id="KW-0472">Membrane</keyword>
<evidence type="ECO:0000256" key="7">
    <source>
        <dbReference type="ARBA" id="ARBA00023170"/>
    </source>
</evidence>
<dbReference type="InterPro" id="IPR017452">
    <property type="entry name" value="GPCR_Rhodpsn_7TM"/>
</dbReference>
<dbReference type="Proteomes" id="UP001159405">
    <property type="component" value="Unassembled WGS sequence"/>
</dbReference>
<dbReference type="PROSITE" id="PS50262">
    <property type="entry name" value="G_PROTEIN_RECEP_F1_2"/>
    <property type="match status" value="4"/>
</dbReference>
<dbReference type="PANTHER" id="PTHR24249">
    <property type="entry name" value="HISTAMINE RECEPTOR-RELATED G-PROTEIN COUPLED RECEPTOR"/>
    <property type="match status" value="1"/>
</dbReference>
<feature type="transmembrane region" description="Helical" evidence="10">
    <location>
        <begin position="80"/>
        <end position="101"/>
    </location>
</feature>
<dbReference type="PRINTS" id="PR00237">
    <property type="entry name" value="GPCRRHODOPSN"/>
</dbReference>
<evidence type="ECO:0000256" key="9">
    <source>
        <dbReference type="RuleBase" id="RU000688"/>
    </source>
</evidence>
<reference evidence="12 13" key="1">
    <citation type="submission" date="2022-05" db="EMBL/GenBank/DDBJ databases">
        <authorList>
            <consortium name="Genoscope - CEA"/>
            <person name="William W."/>
        </authorList>
    </citation>
    <scope>NUCLEOTIDE SEQUENCE [LARGE SCALE GENOMIC DNA]</scope>
</reference>
<feature type="transmembrane region" description="Helical" evidence="10">
    <location>
        <begin position="641"/>
        <end position="663"/>
    </location>
</feature>
<feature type="transmembrane region" description="Helical" evidence="10">
    <location>
        <begin position="459"/>
        <end position="483"/>
    </location>
</feature>
<feature type="transmembrane region" description="Helical" evidence="10">
    <location>
        <begin position="600"/>
        <end position="621"/>
    </location>
</feature>
<keyword evidence="5 9" id="KW-0297">G-protein coupled receptor</keyword>
<keyword evidence="7 9" id="KW-0675">Receptor</keyword>
<evidence type="ECO:0000256" key="10">
    <source>
        <dbReference type="SAM" id="Phobius"/>
    </source>
</evidence>
<feature type="transmembrane region" description="Helical" evidence="10">
    <location>
        <begin position="561"/>
        <end position="588"/>
    </location>
</feature>
<keyword evidence="8 9" id="KW-0807">Transducer</keyword>
<proteinExistence type="inferred from homology"/>
<dbReference type="InterPro" id="IPR000276">
    <property type="entry name" value="GPCR_Rhodpsn"/>
</dbReference>